<keyword evidence="2" id="KW-1185">Reference proteome</keyword>
<name>A0A4S8LC74_DENBC</name>
<accession>A0A4S8LC74</accession>
<dbReference type="AlphaFoldDB" id="A0A4S8LC74"/>
<evidence type="ECO:0000313" key="1">
    <source>
        <dbReference type="EMBL" id="THU86291.1"/>
    </source>
</evidence>
<dbReference type="Proteomes" id="UP000297245">
    <property type="component" value="Unassembled WGS sequence"/>
</dbReference>
<organism evidence="1 2">
    <name type="scientific">Dendrothele bispora (strain CBS 962.96)</name>
    <dbReference type="NCBI Taxonomy" id="1314807"/>
    <lineage>
        <taxon>Eukaryota</taxon>
        <taxon>Fungi</taxon>
        <taxon>Dikarya</taxon>
        <taxon>Basidiomycota</taxon>
        <taxon>Agaricomycotina</taxon>
        <taxon>Agaricomycetes</taxon>
        <taxon>Agaricomycetidae</taxon>
        <taxon>Agaricales</taxon>
        <taxon>Agaricales incertae sedis</taxon>
        <taxon>Dendrothele</taxon>
    </lineage>
</organism>
<dbReference type="EMBL" id="ML179505">
    <property type="protein sequence ID" value="THU86291.1"/>
    <property type="molecule type" value="Genomic_DNA"/>
</dbReference>
<reference evidence="1 2" key="1">
    <citation type="journal article" date="2019" name="Nat. Ecol. Evol.">
        <title>Megaphylogeny resolves global patterns of mushroom evolution.</title>
        <authorList>
            <person name="Varga T."/>
            <person name="Krizsan K."/>
            <person name="Foldi C."/>
            <person name="Dima B."/>
            <person name="Sanchez-Garcia M."/>
            <person name="Sanchez-Ramirez S."/>
            <person name="Szollosi G.J."/>
            <person name="Szarkandi J.G."/>
            <person name="Papp V."/>
            <person name="Albert L."/>
            <person name="Andreopoulos W."/>
            <person name="Angelini C."/>
            <person name="Antonin V."/>
            <person name="Barry K.W."/>
            <person name="Bougher N.L."/>
            <person name="Buchanan P."/>
            <person name="Buyck B."/>
            <person name="Bense V."/>
            <person name="Catcheside P."/>
            <person name="Chovatia M."/>
            <person name="Cooper J."/>
            <person name="Damon W."/>
            <person name="Desjardin D."/>
            <person name="Finy P."/>
            <person name="Geml J."/>
            <person name="Haridas S."/>
            <person name="Hughes K."/>
            <person name="Justo A."/>
            <person name="Karasinski D."/>
            <person name="Kautmanova I."/>
            <person name="Kiss B."/>
            <person name="Kocsube S."/>
            <person name="Kotiranta H."/>
            <person name="LaButti K.M."/>
            <person name="Lechner B.E."/>
            <person name="Liimatainen K."/>
            <person name="Lipzen A."/>
            <person name="Lukacs Z."/>
            <person name="Mihaltcheva S."/>
            <person name="Morgado L.N."/>
            <person name="Niskanen T."/>
            <person name="Noordeloos M.E."/>
            <person name="Ohm R.A."/>
            <person name="Ortiz-Santana B."/>
            <person name="Ovrebo C."/>
            <person name="Racz N."/>
            <person name="Riley R."/>
            <person name="Savchenko A."/>
            <person name="Shiryaev A."/>
            <person name="Soop K."/>
            <person name="Spirin V."/>
            <person name="Szebenyi C."/>
            <person name="Tomsovsky M."/>
            <person name="Tulloss R.E."/>
            <person name="Uehling J."/>
            <person name="Grigoriev I.V."/>
            <person name="Vagvolgyi C."/>
            <person name="Papp T."/>
            <person name="Martin F.M."/>
            <person name="Miettinen O."/>
            <person name="Hibbett D.S."/>
            <person name="Nagy L.G."/>
        </authorList>
    </citation>
    <scope>NUCLEOTIDE SEQUENCE [LARGE SCALE GENOMIC DNA]</scope>
    <source>
        <strain evidence="1 2">CBS 962.96</strain>
    </source>
</reference>
<sequence>MSSMPQPHETSTVHASDESNILPDVHDLAAFPSTLLPRFPSLETPGVVPPVNLLQFDRAEWEQVIKDKDILDEVAAVYSLFPENRLPLLNPPFHVTEDILTSTPGEDDVQNIGMSFDFSPPALPLDDDEMREQRKKAWMSDLDQHVFGDNEEVVIYHPLDVTILLRQQRQMAMFTLFVLKGRSYQSGTRFSIAEIEPSTYRLAILYDDPNVPLDQVPSIVDPVGLDISQMFGYTGLPSAKWIMSSEFPARFRLFYSESILCTVVGDGAGGVTFE</sequence>
<gene>
    <name evidence="1" type="ORF">K435DRAFT_868459</name>
</gene>
<proteinExistence type="predicted"/>
<evidence type="ECO:0000313" key="2">
    <source>
        <dbReference type="Proteomes" id="UP000297245"/>
    </source>
</evidence>
<protein>
    <submittedName>
        <fullName evidence="1">Uncharacterized protein</fullName>
    </submittedName>
</protein>